<reference evidence="2 3" key="1">
    <citation type="submission" date="2024-05" db="EMBL/GenBank/DDBJ databases">
        <title>Genetic variation in Jamaican populations of the coffee berry borer (Hypothenemus hampei).</title>
        <authorList>
            <person name="Errbii M."/>
            <person name="Myrie A."/>
        </authorList>
    </citation>
    <scope>NUCLEOTIDE SEQUENCE [LARGE SCALE GENOMIC DNA]</scope>
    <source>
        <strain evidence="2">JA-Hopewell-2020-01-JO</strain>
        <tissue evidence="2">Whole body</tissue>
    </source>
</reference>
<keyword evidence="1" id="KW-0812">Transmembrane</keyword>
<evidence type="ECO:0000256" key="1">
    <source>
        <dbReference type="SAM" id="Phobius"/>
    </source>
</evidence>
<dbReference type="EMBL" id="JBDJPC010000001">
    <property type="protein sequence ID" value="KAL1517578.1"/>
    <property type="molecule type" value="Genomic_DNA"/>
</dbReference>
<dbReference type="Proteomes" id="UP001566132">
    <property type="component" value="Unassembled WGS sequence"/>
</dbReference>
<keyword evidence="1" id="KW-0472">Membrane</keyword>
<evidence type="ECO:0000313" key="2">
    <source>
        <dbReference type="EMBL" id="KAL1517578.1"/>
    </source>
</evidence>
<evidence type="ECO:0000313" key="3">
    <source>
        <dbReference type="Proteomes" id="UP001566132"/>
    </source>
</evidence>
<keyword evidence="3" id="KW-1185">Reference proteome</keyword>
<dbReference type="AlphaFoldDB" id="A0ABD1FHR7"/>
<organism evidence="2 3">
    <name type="scientific">Hypothenemus hampei</name>
    <name type="common">Coffee berry borer</name>
    <dbReference type="NCBI Taxonomy" id="57062"/>
    <lineage>
        <taxon>Eukaryota</taxon>
        <taxon>Metazoa</taxon>
        <taxon>Ecdysozoa</taxon>
        <taxon>Arthropoda</taxon>
        <taxon>Hexapoda</taxon>
        <taxon>Insecta</taxon>
        <taxon>Pterygota</taxon>
        <taxon>Neoptera</taxon>
        <taxon>Endopterygota</taxon>
        <taxon>Coleoptera</taxon>
        <taxon>Polyphaga</taxon>
        <taxon>Cucujiformia</taxon>
        <taxon>Curculionidae</taxon>
        <taxon>Scolytinae</taxon>
        <taxon>Hypothenemus</taxon>
    </lineage>
</organism>
<sequence>MFNFQKFKSWQSRQRGNPNLLIISALMFTVTFILGHKIFYQPWSRKKMLKESEEIANRIYEEELREQLNAS</sequence>
<keyword evidence="1" id="KW-1133">Transmembrane helix</keyword>
<proteinExistence type="predicted"/>
<protein>
    <submittedName>
        <fullName evidence="2">Uncharacterized protein</fullName>
    </submittedName>
</protein>
<gene>
    <name evidence="2" type="ORF">ABEB36_001322</name>
</gene>
<feature type="transmembrane region" description="Helical" evidence="1">
    <location>
        <begin position="20"/>
        <end position="40"/>
    </location>
</feature>
<accession>A0ABD1FHR7</accession>
<comment type="caution">
    <text evidence="2">The sequence shown here is derived from an EMBL/GenBank/DDBJ whole genome shotgun (WGS) entry which is preliminary data.</text>
</comment>
<name>A0ABD1FHR7_HYPHA</name>